<keyword evidence="6" id="KW-1185">Reference proteome</keyword>
<evidence type="ECO:0000259" key="4">
    <source>
        <dbReference type="PROSITE" id="PS50043"/>
    </source>
</evidence>
<dbReference type="InterPro" id="IPR027417">
    <property type="entry name" value="P-loop_NTPase"/>
</dbReference>
<dbReference type="SUPFAM" id="SSF46894">
    <property type="entry name" value="C-terminal effector domain of the bipartite response regulators"/>
    <property type="match status" value="1"/>
</dbReference>
<dbReference type="InterPro" id="IPR041617">
    <property type="entry name" value="TPR_MalT"/>
</dbReference>
<dbReference type="InterPro" id="IPR011990">
    <property type="entry name" value="TPR-like_helical_dom_sf"/>
</dbReference>
<sequence>MAPPLLQSKYRVPGHRPGTVTRPRLVEALAAALRTAVTVVSAPAGFGKSTLLAEWLADLPADTATVGWVSLDKRDDDPARFWGYVLAAFRAATGVGDDALGLLASSPSSPETALVALLNDIGRMPRDLVLVLDDLHLVTSPAVHDGIAFLLEHRVDQLHLVLATRADPPLPLARWRARGELLEIRAADLRFTEQESAAYLNGPMGLSLSKHDVATLDGRAEGWIAALQLAALSMRGREDVGTFIAGFAGDDRHVVDYLAEEVLARQPEEVRGFLLETSILERLTGPLCDAVTGREGGRARLVDLERANLFLVPLDDRRQWYRYHHLFAEVLRTHLVDERADTVPELHRRACVWFTERGDTAAAVEHALAGGHVDRAADLMERAMPAMQRERREAELGRWVRSLPDEIVRVRPVLGMAFVGALAQTSEFDTLEQRLAEVERAVRPDGGAWPARVPPGLVVVDEDGYRSVPAGLEVYRAALALRRGDLDAAAAHAREGLALTPASDDLTRAAAGALGGLASWSRGDLVGAEAAYVESVAGLHRARFVADVLGCCIALGDIRRTLGRLGDAERLYRWALGLSDPAAPLRGAADMHVALAGALIERDELTAAAEHLDTARRLGAHRGLPQNPYRSRVAQARLLGIRGDLDGALALLEEAERVHDGDYSPEVAPVPAVRARLRVRRGELPQAEAWARERGLSPGDEPTYLREYEHITLARLLLARRDDTAPALLARLLAAAEDGARAGSVLEILVLQALAAQARGDVPSALEALRRAVALAEAEGVVRVVADEGPPIAALLRTLPKHDPAHAYGRRLLAACAGVTPGPALVDPLSDRELDVLRLLGSDLDGPDIARELSVSLNTMRTHTKSIYAKLGVTSRRAAVRRAHDLGVLPRRR</sequence>
<dbReference type="InterPro" id="IPR000792">
    <property type="entry name" value="Tscrpt_reg_LuxR_C"/>
</dbReference>
<keyword evidence="2" id="KW-0238">DNA-binding</keyword>
<proteinExistence type="predicted"/>
<evidence type="ECO:0000256" key="2">
    <source>
        <dbReference type="ARBA" id="ARBA00023125"/>
    </source>
</evidence>
<dbReference type="CDD" id="cd06170">
    <property type="entry name" value="LuxR_C_like"/>
    <property type="match status" value="1"/>
</dbReference>
<dbReference type="Pfam" id="PF00196">
    <property type="entry name" value="GerE"/>
    <property type="match status" value="1"/>
</dbReference>
<dbReference type="PANTHER" id="PTHR44688">
    <property type="entry name" value="DNA-BINDING TRANSCRIPTIONAL ACTIVATOR DEVR_DOSR"/>
    <property type="match status" value="1"/>
</dbReference>
<dbReference type="InterPro" id="IPR016032">
    <property type="entry name" value="Sig_transdc_resp-reg_C-effctor"/>
</dbReference>
<dbReference type="PANTHER" id="PTHR44688:SF16">
    <property type="entry name" value="DNA-BINDING TRANSCRIPTIONAL ACTIVATOR DEVR_DOSR"/>
    <property type="match status" value="1"/>
</dbReference>
<organism evidence="5 6">
    <name type="scientific">Actinomycetospora chibensis</name>
    <dbReference type="NCBI Taxonomy" id="663606"/>
    <lineage>
        <taxon>Bacteria</taxon>
        <taxon>Bacillati</taxon>
        <taxon>Actinomycetota</taxon>
        <taxon>Actinomycetes</taxon>
        <taxon>Pseudonocardiales</taxon>
        <taxon>Pseudonocardiaceae</taxon>
        <taxon>Actinomycetospora</taxon>
    </lineage>
</organism>
<dbReference type="PRINTS" id="PR00038">
    <property type="entry name" value="HTHLUXR"/>
</dbReference>
<keyword evidence="1" id="KW-0805">Transcription regulation</keyword>
<keyword evidence="3" id="KW-0804">Transcription</keyword>
<reference evidence="6" key="1">
    <citation type="journal article" date="2019" name="Int. J. Syst. Evol. Microbiol.">
        <title>The Global Catalogue of Microorganisms (GCM) 10K type strain sequencing project: providing services to taxonomists for standard genome sequencing and annotation.</title>
        <authorList>
            <consortium name="The Broad Institute Genomics Platform"/>
            <consortium name="The Broad Institute Genome Sequencing Center for Infectious Disease"/>
            <person name="Wu L."/>
            <person name="Ma J."/>
        </authorList>
    </citation>
    <scope>NUCLEOTIDE SEQUENCE [LARGE SCALE GENOMIC DNA]</scope>
    <source>
        <strain evidence="6">CCUG 50347</strain>
    </source>
</reference>
<accession>A0ABV9RN08</accession>
<dbReference type="PROSITE" id="PS50043">
    <property type="entry name" value="HTH_LUXR_2"/>
    <property type="match status" value="1"/>
</dbReference>
<protein>
    <submittedName>
        <fullName evidence="5">LuxR C-terminal-related transcriptional regulator</fullName>
    </submittedName>
</protein>
<dbReference type="InterPro" id="IPR059106">
    <property type="entry name" value="WHD_MalT"/>
</dbReference>
<gene>
    <name evidence="5" type="ORF">ACFPEL_20330</name>
</gene>
<dbReference type="Proteomes" id="UP001595909">
    <property type="component" value="Unassembled WGS sequence"/>
</dbReference>
<dbReference type="Gene3D" id="1.10.10.10">
    <property type="entry name" value="Winged helix-like DNA-binding domain superfamily/Winged helix DNA-binding domain"/>
    <property type="match status" value="1"/>
</dbReference>
<dbReference type="SUPFAM" id="SSF52540">
    <property type="entry name" value="P-loop containing nucleoside triphosphate hydrolases"/>
    <property type="match status" value="1"/>
</dbReference>
<feature type="domain" description="HTH luxR-type" evidence="4">
    <location>
        <begin position="822"/>
        <end position="887"/>
    </location>
</feature>
<dbReference type="InterPro" id="IPR036388">
    <property type="entry name" value="WH-like_DNA-bd_sf"/>
</dbReference>
<dbReference type="Gene3D" id="1.25.40.10">
    <property type="entry name" value="Tetratricopeptide repeat domain"/>
    <property type="match status" value="1"/>
</dbReference>
<dbReference type="Gene3D" id="3.40.50.300">
    <property type="entry name" value="P-loop containing nucleotide triphosphate hydrolases"/>
    <property type="match status" value="1"/>
</dbReference>
<dbReference type="SUPFAM" id="SSF48452">
    <property type="entry name" value="TPR-like"/>
    <property type="match status" value="1"/>
</dbReference>
<dbReference type="EMBL" id="JBHSIM010000042">
    <property type="protein sequence ID" value="MFC4834772.1"/>
    <property type="molecule type" value="Genomic_DNA"/>
</dbReference>
<evidence type="ECO:0000313" key="5">
    <source>
        <dbReference type="EMBL" id="MFC4834772.1"/>
    </source>
</evidence>
<evidence type="ECO:0000256" key="1">
    <source>
        <dbReference type="ARBA" id="ARBA00023015"/>
    </source>
</evidence>
<evidence type="ECO:0000313" key="6">
    <source>
        <dbReference type="Proteomes" id="UP001595909"/>
    </source>
</evidence>
<name>A0ABV9RN08_9PSEU</name>
<dbReference type="RefSeq" id="WP_274192518.1">
    <property type="nucleotide sequence ID" value="NZ_BAABHN010000042.1"/>
</dbReference>
<dbReference type="SMART" id="SM00421">
    <property type="entry name" value="HTH_LUXR"/>
    <property type="match status" value="1"/>
</dbReference>
<dbReference type="Pfam" id="PF17874">
    <property type="entry name" value="TPR_MalT"/>
    <property type="match status" value="1"/>
</dbReference>
<evidence type="ECO:0000256" key="3">
    <source>
        <dbReference type="ARBA" id="ARBA00023163"/>
    </source>
</evidence>
<comment type="caution">
    <text evidence="5">The sequence shown here is derived from an EMBL/GenBank/DDBJ whole genome shotgun (WGS) entry which is preliminary data.</text>
</comment>
<dbReference type="Pfam" id="PF25873">
    <property type="entry name" value="WHD_MalT"/>
    <property type="match status" value="1"/>
</dbReference>